<dbReference type="AlphaFoldDB" id="A0AAD7U7A7"/>
<dbReference type="InterPro" id="IPR025714">
    <property type="entry name" value="Methyltranfer_dom"/>
</dbReference>
<feature type="domain" description="Methyltransferase" evidence="4">
    <location>
        <begin position="36"/>
        <end position="144"/>
    </location>
</feature>
<keyword evidence="3" id="KW-0808">Transferase</keyword>
<organism evidence="5 6">
    <name type="scientific">Chrysophaeum taylorii</name>
    <dbReference type="NCBI Taxonomy" id="2483200"/>
    <lineage>
        <taxon>Eukaryota</taxon>
        <taxon>Sar</taxon>
        <taxon>Stramenopiles</taxon>
        <taxon>Ochrophyta</taxon>
        <taxon>Pelagophyceae</taxon>
        <taxon>Pelagomonadales</taxon>
        <taxon>Pelagomonadaceae</taxon>
        <taxon>Chrysophaeum</taxon>
    </lineage>
</organism>
<accession>A0AAD7U7A7</accession>
<evidence type="ECO:0000313" key="6">
    <source>
        <dbReference type="Proteomes" id="UP001230188"/>
    </source>
</evidence>
<dbReference type="CDD" id="cd02440">
    <property type="entry name" value="AdoMet_MTases"/>
    <property type="match status" value="1"/>
</dbReference>
<dbReference type="EMBL" id="JAQMWT010000670">
    <property type="protein sequence ID" value="KAJ8598612.1"/>
    <property type="molecule type" value="Genomic_DNA"/>
</dbReference>
<sequence length="254" mass="28479">MDFWDEEYAAGNLPEDWFFEYDDMDEGFWRELVAGRVLVIGCGRSTLSEKLRPLVEKVVSIDSSACSIADRREENYYFVCDARRIELPDGLSEDGTYDTVVDKGCLDALLAYREDEEKSASRAAVAEVRRVLRENGRFVVITCTREPGEDRDGYGGGHPRAAALLKDAGFGIERREVKAPRPLAPTFADVRPTHYAVVIGTKVDPHLADYFEYYDSSPEPHDAFASWGVLGGLVRRYLPPTPRILEVGATGFRV</sequence>
<comment type="caution">
    <text evidence="5">The sequence shown here is derived from an EMBL/GenBank/DDBJ whole genome shotgun (WGS) entry which is preliminary data.</text>
</comment>
<evidence type="ECO:0000259" key="4">
    <source>
        <dbReference type="Pfam" id="PF13847"/>
    </source>
</evidence>
<dbReference type="InterPro" id="IPR029063">
    <property type="entry name" value="SAM-dependent_MTases_sf"/>
</dbReference>
<dbReference type="PANTHER" id="PTHR12176">
    <property type="entry name" value="SAM-DEPENDENT METHYLTRANSFERASE SUPERFAMILY PROTEIN"/>
    <property type="match status" value="1"/>
</dbReference>
<dbReference type="Gene3D" id="3.40.50.150">
    <property type="entry name" value="Vaccinia Virus protein VP39"/>
    <property type="match status" value="1"/>
</dbReference>
<comment type="similarity">
    <text evidence="1">Belongs to the methyltransferase superfamily.</text>
</comment>
<dbReference type="InterPro" id="IPR051419">
    <property type="entry name" value="Lys/N-term_MeTrsfase_sf"/>
</dbReference>
<dbReference type="GO" id="GO:0008168">
    <property type="term" value="F:methyltransferase activity"/>
    <property type="evidence" value="ECO:0007669"/>
    <property type="project" value="UniProtKB-KW"/>
</dbReference>
<proteinExistence type="inferred from homology"/>
<keyword evidence="2" id="KW-0489">Methyltransferase</keyword>
<keyword evidence="6" id="KW-1185">Reference proteome</keyword>
<name>A0AAD7U7A7_9STRA</name>
<evidence type="ECO:0000256" key="3">
    <source>
        <dbReference type="ARBA" id="ARBA00022679"/>
    </source>
</evidence>
<evidence type="ECO:0000256" key="1">
    <source>
        <dbReference type="ARBA" id="ARBA00008361"/>
    </source>
</evidence>
<dbReference type="SUPFAM" id="SSF53335">
    <property type="entry name" value="S-adenosyl-L-methionine-dependent methyltransferases"/>
    <property type="match status" value="1"/>
</dbReference>
<evidence type="ECO:0000313" key="5">
    <source>
        <dbReference type="EMBL" id="KAJ8598612.1"/>
    </source>
</evidence>
<dbReference type="GO" id="GO:0032259">
    <property type="term" value="P:methylation"/>
    <property type="evidence" value="ECO:0007669"/>
    <property type="project" value="UniProtKB-KW"/>
</dbReference>
<evidence type="ECO:0000256" key="2">
    <source>
        <dbReference type="ARBA" id="ARBA00022603"/>
    </source>
</evidence>
<protein>
    <recommendedName>
        <fullName evidence="4">Methyltransferase domain-containing protein</fullName>
    </recommendedName>
</protein>
<gene>
    <name evidence="5" type="ORF">CTAYLR_001721</name>
</gene>
<dbReference type="Pfam" id="PF13847">
    <property type="entry name" value="Methyltransf_31"/>
    <property type="match status" value="1"/>
</dbReference>
<reference evidence="5" key="1">
    <citation type="submission" date="2023-01" db="EMBL/GenBank/DDBJ databases">
        <title>Metagenome sequencing of chrysophaentin producing Chrysophaeum taylorii.</title>
        <authorList>
            <person name="Davison J."/>
            <person name="Bewley C."/>
        </authorList>
    </citation>
    <scope>NUCLEOTIDE SEQUENCE</scope>
    <source>
        <strain evidence="5">NIES-1699</strain>
    </source>
</reference>
<dbReference type="Proteomes" id="UP001230188">
    <property type="component" value="Unassembled WGS sequence"/>
</dbReference>